<evidence type="ECO:0000313" key="1">
    <source>
        <dbReference type="EMBL" id="KAG6950210.1"/>
    </source>
</evidence>
<name>A0A8J5IG73_9STRA</name>
<sequence length="102" mass="9730">MLTNNPEAGAASDVATSPGVLSNAAGILSAARSGNTGALAGHVVGFLGAAIPVALPTPAPAPVSPMIPPTMPVVITHAAPMIPMAPIYTTAAPVAALPSTSA</sequence>
<reference evidence="1" key="1">
    <citation type="submission" date="2021-01" db="EMBL/GenBank/DDBJ databases">
        <title>Phytophthora aleatoria, a newly-described species from Pinus radiata is distinct from Phytophthora cactorum isolates based on comparative genomics.</title>
        <authorList>
            <person name="Mcdougal R."/>
            <person name="Panda P."/>
            <person name="Williams N."/>
            <person name="Studholme D.J."/>
        </authorList>
    </citation>
    <scope>NUCLEOTIDE SEQUENCE</scope>
    <source>
        <strain evidence="1">NZFS 4037</strain>
    </source>
</reference>
<accession>A0A8J5IG73</accession>
<dbReference type="Proteomes" id="UP000709295">
    <property type="component" value="Unassembled WGS sequence"/>
</dbReference>
<dbReference type="EMBL" id="JAENGY010001330">
    <property type="protein sequence ID" value="KAG6950210.1"/>
    <property type="molecule type" value="Genomic_DNA"/>
</dbReference>
<keyword evidence="2" id="KW-1185">Reference proteome</keyword>
<organism evidence="1 2">
    <name type="scientific">Phytophthora aleatoria</name>
    <dbReference type="NCBI Taxonomy" id="2496075"/>
    <lineage>
        <taxon>Eukaryota</taxon>
        <taxon>Sar</taxon>
        <taxon>Stramenopiles</taxon>
        <taxon>Oomycota</taxon>
        <taxon>Peronosporomycetes</taxon>
        <taxon>Peronosporales</taxon>
        <taxon>Peronosporaceae</taxon>
        <taxon>Phytophthora</taxon>
    </lineage>
</organism>
<protein>
    <submittedName>
        <fullName evidence="1">Uncharacterized protein</fullName>
    </submittedName>
</protein>
<proteinExistence type="predicted"/>
<comment type="caution">
    <text evidence="1">The sequence shown here is derived from an EMBL/GenBank/DDBJ whole genome shotgun (WGS) entry which is preliminary data.</text>
</comment>
<gene>
    <name evidence="1" type="ORF">JG688_00014261</name>
</gene>
<dbReference type="AlphaFoldDB" id="A0A8J5IG73"/>
<evidence type="ECO:0000313" key="2">
    <source>
        <dbReference type="Proteomes" id="UP000709295"/>
    </source>
</evidence>